<organism evidence="2">
    <name type="scientific">Chelativorans sp. (strain BNC1)</name>
    <dbReference type="NCBI Taxonomy" id="266779"/>
    <lineage>
        <taxon>Bacteria</taxon>
        <taxon>Pseudomonadati</taxon>
        <taxon>Pseudomonadota</taxon>
        <taxon>Alphaproteobacteria</taxon>
        <taxon>Hyphomicrobiales</taxon>
        <taxon>Phyllobacteriaceae</taxon>
        <taxon>Chelativorans</taxon>
    </lineage>
</organism>
<dbReference type="STRING" id="266779.Meso_2990"/>
<dbReference type="EMBL" id="CP000390">
    <property type="protein sequence ID" value="ABG64362.1"/>
    <property type="molecule type" value="Genomic_DNA"/>
</dbReference>
<gene>
    <name evidence="2" type="ordered locus">Meso_2990</name>
</gene>
<accession>Q11E13</accession>
<evidence type="ECO:0000313" key="2">
    <source>
        <dbReference type="EMBL" id="ABG64362.1"/>
    </source>
</evidence>
<proteinExistence type="predicted"/>
<sequence>MGAAAAPRSLPETRISQEDSDGAHRCAVNRIIIENSRPVLLRAANADAVMISTPQMNAALILMSSETCLRSAGISGSHECRHVCGALRLLRRWQIVAGID</sequence>
<feature type="region of interest" description="Disordered" evidence="1">
    <location>
        <begin position="1"/>
        <end position="22"/>
    </location>
</feature>
<reference evidence="2" key="1">
    <citation type="submission" date="2006-06" db="EMBL/GenBank/DDBJ databases">
        <title>Complete sequence of chromosome of Chelativorans sp. BNC1.</title>
        <authorList>
            <consortium name="US DOE Joint Genome Institute"/>
            <person name="Copeland A."/>
            <person name="Lucas S."/>
            <person name="Lapidus A."/>
            <person name="Barry K."/>
            <person name="Detter J.C."/>
            <person name="Glavina del Rio T."/>
            <person name="Hammon N."/>
            <person name="Israni S."/>
            <person name="Dalin E."/>
            <person name="Tice H."/>
            <person name="Pitluck S."/>
            <person name="Chertkov O."/>
            <person name="Brettin T."/>
            <person name="Bruce D."/>
            <person name="Han C."/>
            <person name="Tapia R."/>
            <person name="Gilna P."/>
            <person name="Schmutz J."/>
            <person name="Larimer F."/>
            <person name="Land M."/>
            <person name="Hauser L."/>
            <person name="Kyrpides N."/>
            <person name="Mikhailova N."/>
            <person name="Richardson P."/>
        </authorList>
    </citation>
    <scope>NUCLEOTIDE SEQUENCE</scope>
    <source>
        <strain evidence="2">BNC1</strain>
    </source>
</reference>
<dbReference type="KEGG" id="mes:Meso_2990"/>
<dbReference type="AlphaFoldDB" id="Q11E13"/>
<name>Q11E13_CHESB</name>
<protein>
    <submittedName>
        <fullName evidence="2">Uncharacterized protein</fullName>
    </submittedName>
</protein>
<evidence type="ECO:0000256" key="1">
    <source>
        <dbReference type="SAM" id="MobiDB-lite"/>
    </source>
</evidence>
<dbReference type="HOGENOM" id="CLU_2300764_0_0_5"/>